<accession>A0ACC3D1E5</accession>
<sequence length="265" mass="27957">MRTHPVLPLFPLSFLLFLPFTLATNIDIQVGQSGLSFTPNSTTASAGDTITFHYRGYTHNVIRGDPSSACTPLSVNGNGEGSGGAFYSGTIPMPDGQDSSPTTFVVTVNDTTQPIWYYCSVGRHCQSGMVGVVNPPVRSDGQTLAAYAEAAKAVEDAVTPSAVVGGVLVNGTYAGSGGVETRQLFFNGGRDHRDGDHEQHDVDDGSNADADAGRAVEWDNKYASAERGRCNGWKRHRWGVDSLGVLVEFAMRCPSSCCGGGMGPT</sequence>
<evidence type="ECO:0000313" key="1">
    <source>
        <dbReference type="EMBL" id="KAK3060288.1"/>
    </source>
</evidence>
<evidence type="ECO:0000313" key="2">
    <source>
        <dbReference type="Proteomes" id="UP001186974"/>
    </source>
</evidence>
<organism evidence="1 2">
    <name type="scientific">Coniosporium uncinatum</name>
    <dbReference type="NCBI Taxonomy" id="93489"/>
    <lineage>
        <taxon>Eukaryota</taxon>
        <taxon>Fungi</taxon>
        <taxon>Dikarya</taxon>
        <taxon>Ascomycota</taxon>
        <taxon>Pezizomycotina</taxon>
        <taxon>Dothideomycetes</taxon>
        <taxon>Dothideomycetes incertae sedis</taxon>
        <taxon>Coniosporium</taxon>
    </lineage>
</organism>
<feature type="non-terminal residue" evidence="1">
    <location>
        <position position="265"/>
    </location>
</feature>
<protein>
    <submittedName>
        <fullName evidence="1">Uncharacterized protein</fullName>
    </submittedName>
</protein>
<dbReference type="EMBL" id="JAWDJW010008697">
    <property type="protein sequence ID" value="KAK3060288.1"/>
    <property type="molecule type" value="Genomic_DNA"/>
</dbReference>
<name>A0ACC3D1E5_9PEZI</name>
<gene>
    <name evidence="1" type="ORF">LTS18_008883</name>
</gene>
<proteinExistence type="predicted"/>
<dbReference type="Proteomes" id="UP001186974">
    <property type="component" value="Unassembled WGS sequence"/>
</dbReference>
<comment type="caution">
    <text evidence="1">The sequence shown here is derived from an EMBL/GenBank/DDBJ whole genome shotgun (WGS) entry which is preliminary data.</text>
</comment>
<reference evidence="1" key="1">
    <citation type="submission" date="2024-09" db="EMBL/GenBank/DDBJ databases">
        <title>Black Yeasts Isolated from many extreme environments.</title>
        <authorList>
            <person name="Coleine C."/>
            <person name="Stajich J.E."/>
            <person name="Selbmann L."/>
        </authorList>
    </citation>
    <scope>NUCLEOTIDE SEQUENCE</scope>
    <source>
        <strain evidence="1">CCFEE 5737</strain>
    </source>
</reference>
<keyword evidence="2" id="KW-1185">Reference proteome</keyword>